<dbReference type="Proteomes" id="UP001341840">
    <property type="component" value="Unassembled WGS sequence"/>
</dbReference>
<dbReference type="InterPro" id="IPR044243">
    <property type="entry name" value="FLU"/>
</dbReference>
<dbReference type="Gene3D" id="1.25.40.10">
    <property type="entry name" value="Tetratricopeptide repeat domain"/>
    <property type="match status" value="1"/>
</dbReference>
<dbReference type="PANTHER" id="PTHR47310:SF2">
    <property type="entry name" value="PROTEIN FLUORESCENT IN BLUE LIGHT, CHLOROPLASTIC"/>
    <property type="match status" value="1"/>
</dbReference>
<gene>
    <name evidence="2" type="ORF">PIB30_093066</name>
</gene>
<dbReference type="Pfam" id="PF13424">
    <property type="entry name" value="TPR_12"/>
    <property type="match status" value="1"/>
</dbReference>
<dbReference type="EMBL" id="JASCZI010152996">
    <property type="protein sequence ID" value="MED6176936.1"/>
    <property type="molecule type" value="Genomic_DNA"/>
</dbReference>
<protein>
    <recommendedName>
        <fullName evidence="4">Protein FLUORESCENT IN BLUE LIGHT, chloroplastic</fullName>
    </recommendedName>
</protein>
<dbReference type="InterPro" id="IPR011990">
    <property type="entry name" value="TPR-like_helical_dom_sf"/>
</dbReference>
<feature type="transmembrane region" description="Helical" evidence="1">
    <location>
        <begin position="97"/>
        <end position="119"/>
    </location>
</feature>
<keyword evidence="1" id="KW-0812">Transmembrane</keyword>
<organism evidence="2 3">
    <name type="scientific">Stylosanthes scabra</name>
    <dbReference type="NCBI Taxonomy" id="79078"/>
    <lineage>
        <taxon>Eukaryota</taxon>
        <taxon>Viridiplantae</taxon>
        <taxon>Streptophyta</taxon>
        <taxon>Embryophyta</taxon>
        <taxon>Tracheophyta</taxon>
        <taxon>Spermatophyta</taxon>
        <taxon>Magnoliopsida</taxon>
        <taxon>eudicotyledons</taxon>
        <taxon>Gunneridae</taxon>
        <taxon>Pentapetalae</taxon>
        <taxon>rosids</taxon>
        <taxon>fabids</taxon>
        <taxon>Fabales</taxon>
        <taxon>Fabaceae</taxon>
        <taxon>Papilionoideae</taxon>
        <taxon>50 kb inversion clade</taxon>
        <taxon>dalbergioids sensu lato</taxon>
        <taxon>Dalbergieae</taxon>
        <taxon>Pterocarpus clade</taxon>
        <taxon>Stylosanthes</taxon>
    </lineage>
</organism>
<keyword evidence="1" id="KW-0472">Membrane</keyword>
<keyword evidence="1" id="KW-1133">Transmembrane helix</keyword>
<comment type="caution">
    <text evidence="2">The sequence shown here is derived from an EMBL/GenBank/DDBJ whole genome shotgun (WGS) entry which is preliminary data.</text>
</comment>
<reference evidence="2 3" key="1">
    <citation type="journal article" date="2023" name="Plants (Basel)">
        <title>Bridging the Gap: Combining Genomics and Transcriptomics Approaches to Understand Stylosanthes scabra, an Orphan Legume from the Brazilian Caatinga.</title>
        <authorList>
            <person name="Ferreira-Neto J.R.C."/>
            <person name="da Silva M.D."/>
            <person name="Binneck E."/>
            <person name="de Melo N.F."/>
            <person name="da Silva R.H."/>
            <person name="de Melo A.L.T.M."/>
            <person name="Pandolfi V."/>
            <person name="Bustamante F.O."/>
            <person name="Brasileiro-Vidal A.C."/>
            <person name="Benko-Iseppon A.M."/>
        </authorList>
    </citation>
    <scope>NUCLEOTIDE SEQUENCE [LARGE SCALE GENOMIC DNA]</scope>
    <source>
        <tissue evidence="2">Leaves</tissue>
    </source>
</reference>
<sequence>MAVLLRSSAFLSRPRSHPHFSSHNKPHFTRKFVCLSFKLVPSLKLTCECHDASSAGIRIPMEHMQQRLSSLMLMATNVLMYSVPSKALAETCEPDNSIFNMPILLAVALIGATVGGLLARQRKAELQKVNEQLLQINQALRKQAKIESYAPSLSYAPVGGRIPDNEVIIDPKKQELISKLKTGKNYLRNQQPDKAFTEFKIALELAQNLKDPIEEKKAARGLGASLQRQGKYKDAVKYHSMVLAISEREGEDSGNTEAFGAIADCYTELGDLERAGQFYDKYIARLEKD</sequence>
<evidence type="ECO:0000256" key="1">
    <source>
        <dbReference type="SAM" id="Phobius"/>
    </source>
</evidence>
<evidence type="ECO:0000313" key="3">
    <source>
        <dbReference type="Proteomes" id="UP001341840"/>
    </source>
</evidence>
<dbReference type="SUPFAM" id="SSF48452">
    <property type="entry name" value="TPR-like"/>
    <property type="match status" value="1"/>
</dbReference>
<keyword evidence="3" id="KW-1185">Reference proteome</keyword>
<accession>A0ABU6VWV5</accession>
<proteinExistence type="predicted"/>
<dbReference type="PANTHER" id="PTHR47310">
    <property type="entry name" value="PROTEIN FLUORESCENT IN BLUE LIGHT, CHLOROPLASTIC"/>
    <property type="match status" value="1"/>
</dbReference>
<name>A0ABU6VWV5_9FABA</name>
<evidence type="ECO:0008006" key="4">
    <source>
        <dbReference type="Google" id="ProtNLM"/>
    </source>
</evidence>
<evidence type="ECO:0000313" key="2">
    <source>
        <dbReference type="EMBL" id="MED6176936.1"/>
    </source>
</evidence>